<accession>A0A2G2VWH4</accession>
<gene>
    <name evidence="9" type="ORF">CQW23_25009</name>
</gene>
<comment type="caution">
    <text evidence="9">The sequence shown here is derived from an EMBL/GenBank/DDBJ whole genome shotgun (WGS) entry which is preliminary data.</text>
</comment>
<evidence type="ECO:0000256" key="2">
    <source>
        <dbReference type="ARBA" id="ARBA00023125"/>
    </source>
</evidence>
<keyword evidence="3" id="KW-0804">Transcription</keyword>
<dbReference type="AlphaFoldDB" id="A0A2G2VWH4"/>
<keyword evidence="5" id="KW-0863">Zinc-finger</keyword>
<keyword evidence="1" id="KW-0805">Transcription regulation</keyword>
<organism evidence="9 10">
    <name type="scientific">Capsicum baccatum</name>
    <name type="common">Peruvian pepper</name>
    <dbReference type="NCBI Taxonomy" id="33114"/>
    <lineage>
        <taxon>Eukaryota</taxon>
        <taxon>Viridiplantae</taxon>
        <taxon>Streptophyta</taxon>
        <taxon>Embryophyta</taxon>
        <taxon>Tracheophyta</taxon>
        <taxon>Spermatophyta</taxon>
        <taxon>Magnoliopsida</taxon>
        <taxon>eudicotyledons</taxon>
        <taxon>Gunneridae</taxon>
        <taxon>Pentapetalae</taxon>
        <taxon>asterids</taxon>
        <taxon>lamiids</taxon>
        <taxon>Solanales</taxon>
        <taxon>Solanaceae</taxon>
        <taxon>Solanoideae</taxon>
        <taxon>Capsiceae</taxon>
        <taxon>Capsicum</taxon>
    </lineage>
</organism>
<dbReference type="SUPFAM" id="SSF101941">
    <property type="entry name" value="NAC domain"/>
    <property type="match status" value="1"/>
</dbReference>
<proteinExistence type="predicted"/>
<reference evidence="9 10" key="1">
    <citation type="journal article" date="2017" name="Genome Biol.">
        <title>New reference genome sequences of hot pepper reveal the massive evolution of plant disease-resistance genes by retroduplication.</title>
        <authorList>
            <person name="Kim S."/>
            <person name="Park J."/>
            <person name="Yeom S.I."/>
            <person name="Kim Y.M."/>
            <person name="Seo E."/>
            <person name="Kim K.T."/>
            <person name="Kim M.S."/>
            <person name="Lee J.M."/>
            <person name="Cheong K."/>
            <person name="Shin H.S."/>
            <person name="Kim S.B."/>
            <person name="Han K."/>
            <person name="Lee J."/>
            <person name="Park M."/>
            <person name="Lee H.A."/>
            <person name="Lee H.Y."/>
            <person name="Lee Y."/>
            <person name="Oh S."/>
            <person name="Lee J.H."/>
            <person name="Choi E."/>
            <person name="Choi E."/>
            <person name="Lee S.E."/>
            <person name="Jeon J."/>
            <person name="Kim H."/>
            <person name="Choi G."/>
            <person name="Song H."/>
            <person name="Lee J."/>
            <person name="Lee S.C."/>
            <person name="Kwon J.K."/>
            <person name="Lee H.Y."/>
            <person name="Koo N."/>
            <person name="Hong Y."/>
            <person name="Kim R.W."/>
            <person name="Kang W.H."/>
            <person name="Huh J.H."/>
            <person name="Kang B.C."/>
            <person name="Yang T.J."/>
            <person name="Lee Y.H."/>
            <person name="Bennetzen J.L."/>
            <person name="Choi D."/>
        </authorList>
    </citation>
    <scope>NUCLEOTIDE SEQUENCE [LARGE SCALE GENOMIC DNA]</scope>
    <source>
        <strain evidence="10">cv. PBC81</strain>
    </source>
</reference>
<dbReference type="InterPro" id="IPR036093">
    <property type="entry name" value="NAC_dom_sf"/>
</dbReference>
<evidence type="ECO:0000313" key="9">
    <source>
        <dbReference type="EMBL" id="PHT37309.1"/>
    </source>
</evidence>
<dbReference type="GO" id="GO:0008270">
    <property type="term" value="F:zinc ion binding"/>
    <property type="evidence" value="ECO:0007669"/>
    <property type="project" value="UniProtKB-KW"/>
</dbReference>
<dbReference type="InterPro" id="IPR003441">
    <property type="entry name" value="NAC-dom"/>
</dbReference>
<reference evidence="10" key="2">
    <citation type="journal article" date="2017" name="J. Anim. Genet.">
        <title>Multiple reference genome sequences of hot pepper reveal the massive evolution of plant disease resistance genes by retroduplication.</title>
        <authorList>
            <person name="Kim S."/>
            <person name="Park J."/>
            <person name="Yeom S.-I."/>
            <person name="Kim Y.-M."/>
            <person name="Seo E."/>
            <person name="Kim K.-T."/>
            <person name="Kim M.-S."/>
            <person name="Lee J.M."/>
            <person name="Cheong K."/>
            <person name="Shin H.-S."/>
            <person name="Kim S.-B."/>
            <person name="Han K."/>
            <person name="Lee J."/>
            <person name="Park M."/>
            <person name="Lee H.-A."/>
            <person name="Lee H.-Y."/>
            <person name="Lee Y."/>
            <person name="Oh S."/>
            <person name="Lee J.H."/>
            <person name="Choi E."/>
            <person name="Choi E."/>
            <person name="Lee S.E."/>
            <person name="Jeon J."/>
            <person name="Kim H."/>
            <person name="Choi G."/>
            <person name="Song H."/>
            <person name="Lee J."/>
            <person name="Lee S.-C."/>
            <person name="Kwon J.-K."/>
            <person name="Lee H.-Y."/>
            <person name="Koo N."/>
            <person name="Hong Y."/>
            <person name="Kim R.W."/>
            <person name="Kang W.-H."/>
            <person name="Huh J.H."/>
            <person name="Kang B.-C."/>
            <person name="Yang T.-J."/>
            <person name="Lee Y.-H."/>
            <person name="Bennetzen J.L."/>
            <person name="Choi D."/>
        </authorList>
    </citation>
    <scope>NUCLEOTIDE SEQUENCE [LARGE SCALE GENOMIC DNA]</scope>
    <source>
        <strain evidence="10">cv. PBC81</strain>
    </source>
</reference>
<protein>
    <recommendedName>
        <fullName evidence="11">NAC domain-containing protein</fullName>
    </recommendedName>
</protein>
<evidence type="ECO:0000256" key="1">
    <source>
        <dbReference type="ARBA" id="ARBA00023015"/>
    </source>
</evidence>
<dbReference type="OrthoDB" id="2596766at2759"/>
<feature type="region of interest" description="Disordered" evidence="6">
    <location>
        <begin position="572"/>
        <end position="606"/>
    </location>
</feature>
<keyword evidence="4" id="KW-0539">Nucleus</keyword>
<dbReference type="GO" id="GO:0003677">
    <property type="term" value="F:DNA binding"/>
    <property type="evidence" value="ECO:0007669"/>
    <property type="project" value="UniProtKB-KW"/>
</dbReference>
<dbReference type="PROSITE" id="PS50158">
    <property type="entry name" value="ZF_CCHC"/>
    <property type="match status" value="1"/>
</dbReference>
<evidence type="ECO:0000256" key="5">
    <source>
        <dbReference type="PROSITE-ProRule" id="PRU00047"/>
    </source>
</evidence>
<keyword evidence="2" id="KW-0238">DNA-binding</keyword>
<evidence type="ECO:0000256" key="3">
    <source>
        <dbReference type="ARBA" id="ARBA00023163"/>
    </source>
</evidence>
<evidence type="ECO:0000256" key="6">
    <source>
        <dbReference type="SAM" id="MobiDB-lite"/>
    </source>
</evidence>
<dbReference type="GO" id="GO:0006355">
    <property type="term" value="P:regulation of DNA-templated transcription"/>
    <property type="evidence" value="ECO:0007669"/>
    <property type="project" value="InterPro"/>
</dbReference>
<dbReference type="PROSITE" id="PS51005">
    <property type="entry name" value="NAC"/>
    <property type="match status" value="1"/>
</dbReference>
<dbReference type="Pfam" id="PF14223">
    <property type="entry name" value="Retrotran_gag_2"/>
    <property type="match status" value="1"/>
</dbReference>
<sequence>MAMGIRFHPRDEELIRYLLKFVSCKNYSCHNIQFEDLYGNKKPWEIFESNSTRGDEDAKKVKYFFTKLKKKKADGRRFIRTVIGGGSWKGLDGEKSIYDGPKIVGSKKNYRYQYKGYQADDVVWTMRENSLDEKILKALRRRSLMHYEYVVLCCVKHKINVHARDHKELRDCMPIEITSGDEVVVAMDATFQTAQQHDSCVLNRFTSSSEHNNVFHELQQDQNSEQLINQVQNIEDMAPFAQNHNGYVASYIEQGTTNFQDSCPVYPSTLSEHNAFQLQQDKNCEQVNVVQENNIEETTSFAQYHNDDVTCYSVEGATNFQDYNVDCYTYTGADFSSTLADLLNDIGTQPQLPIGINVYARDHKELGDYTLMEIPSGDEIVAAMDARLLTTQQHDSCLLNPFTSSEHNNVFHELQQDQSSSGGNKRCSFTSPLYVYNDFLCRNYILSGLQDDLYNVYSGTKTSKERWGALERKYKMEDAGIKKFLIARFLDFKMIDSKSVVSQVQELQVIIQDLLAEGLIVNDAFQVAEIVEKLPPLWKDFKNYLKHKRKEMTVEDLIVRLRIEEDNKAAERRSKENSIMNGAHIVEDDQNKSKKRKKVEHGSNQPKKKFKEKCFNCGKIGQKSTDCRASKKGKKKGQTNMIESNKEYDDLCAMFTECNLVGNPYEWWMDSGATRHICANKELFSSFASAQLEEMLYMANSVTAKVEGTGKIFLKMTSGKVLTLNNVLYIPKLCRNLTSASLLDQNGFKCITVSGKIVVSKGEMYVGKGYFTEGLYKMNVMTVEMNKSSNSSYLLESYDL</sequence>
<dbReference type="Proteomes" id="UP000224567">
    <property type="component" value="Unassembled WGS sequence"/>
</dbReference>
<dbReference type="Gene3D" id="2.170.150.80">
    <property type="entry name" value="NAC domain"/>
    <property type="match status" value="1"/>
</dbReference>
<dbReference type="Pfam" id="PF22936">
    <property type="entry name" value="Pol_BBD"/>
    <property type="match status" value="1"/>
</dbReference>
<keyword evidence="5" id="KW-0479">Metal-binding</keyword>
<name>A0A2G2VWH4_CAPBA</name>
<keyword evidence="5" id="KW-0862">Zinc</keyword>
<feature type="domain" description="NAC" evidence="8">
    <location>
        <begin position="1"/>
        <end position="158"/>
    </location>
</feature>
<dbReference type="Pfam" id="PF02365">
    <property type="entry name" value="NAM"/>
    <property type="match status" value="1"/>
</dbReference>
<keyword evidence="10" id="KW-1185">Reference proteome</keyword>
<dbReference type="InterPro" id="IPR001878">
    <property type="entry name" value="Znf_CCHC"/>
</dbReference>
<evidence type="ECO:0000259" key="8">
    <source>
        <dbReference type="PROSITE" id="PS51005"/>
    </source>
</evidence>
<feature type="domain" description="CCHC-type" evidence="7">
    <location>
        <begin position="613"/>
        <end position="628"/>
    </location>
</feature>
<dbReference type="EMBL" id="MLFT02000010">
    <property type="protein sequence ID" value="PHT37309.1"/>
    <property type="molecule type" value="Genomic_DNA"/>
</dbReference>
<evidence type="ECO:0000259" key="7">
    <source>
        <dbReference type="PROSITE" id="PS50158"/>
    </source>
</evidence>
<evidence type="ECO:0008006" key="11">
    <source>
        <dbReference type="Google" id="ProtNLM"/>
    </source>
</evidence>
<evidence type="ECO:0000313" key="10">
    <source>
        <dbReference type="Proteomes" id="UP000224567"/>
    </source>
</evidence>
<evidence type="ECO:0000256" key="4">
    <source>
        <dbReference type="ARBA" id="ARBA00023242"/>
    </source>
</evidence>
<dbReference type="PANTHER" id="PTHR47592:SF24">
    <property type="entry name" value="BNACNNG30200D PROTEIN"/>
    <property type="match status" value="1"/>
</dbReference>
<dbReference type="PANTHER" id="PTHR47592">
    <property type="entry name" value="PBF68 PROTEIN"/>
    <property type="match status" value="1"/>
</dbReference>
<dbReference type="InterPro" id="IPR054722">
    <property type="entry name" value="PolX-like_BBD"/>
</dbReference>